<reference evidence="10 11" key="1">
    <citation type="submission" date="2009-06" db="EMBL/GenBank/DDBJ databases">
        <title>Molecular Evidence for Microbiologically Influenced Corrosion from genome of Methanogen.</title>
        <authorList>
            <person name="Ito N."/>
            <person name="Tsurumaru H."/>
            <person name="Shimizu A."/>
            <person name="Harada T."/>
            <person name="Hosoyama A."/>
            <person name="Horikawa H."/>
            <person name="Wakai S."/>
            <person name="Sasaki K."/>
            <person name="Nishijima K."/>
            <person name="Ataku H."/>
            <person name="Yamazaki J."/>
            <person name="Mise M."/>
            <person name="Yamazaki S."/>
            <person name="Tanikawa S."/>
            <person name="Harayama S."/>
            <person name="Fujita N."/>
        </authorList>
    </citation>
    <scope>NUCLEOTIDE SEQUENCE [LARGE SCALE GENOMIC DNA]</scope>
    <source>
        <strain evidence="11">KA1 ( NBRC 102054)</strain>
    </source>
</reference>
<keyword evidence="5" id="KW-1278">Translocase</keyword>
<feature type="transmembrane region" description="Helical" evidence="8">
    <location>
        <begin position="760"/>
        <end position="776"/>
    </location>
</feature>
<dbReference type="GeneID" id="41278983"/>
<feature type="transmembrane region" description="Helical" evidence="8">
    <location>
        <begin position="721"/>
        <end position="748"/>
    </location>
</feature>
<feature type="transmembrane region" description="Helical" evidence="8">
    <location>
        <begin position="234"/>
        <end position="255"/>
    </location>
</feature>
<dbReference type="InterPro" id="IPR059000">
    <property type="entry name" value="ATPase_P-type_domA"/>
</dbReference>
<dbReference type="InterPro" id="IPR018303">
    <property type="entry name" value="ATPase_P-typ_P_site"/>
</dbReference>
<sequence length="858" mass="96686">MTFFKGFKEDYFGLTDLEVKQYRETYGKNELLQKKKKTLLSRILKILTEPMFVLLFIAAFIYFFLGEPRDGSIMVISVIFICAIEFFQEWRTDRTLQALKELSSPKSTVIRNGKMMTIDSTELTVNDLLVLKEGEKIAADGIIVENYGLGVNESTLTGESDVVWKKIDLKEDETLEHWKKNICYAGTSVTQGRAVVKVIHIGSETEYGKIGKDIFSAESMPTPLEKQTEKLVKYSAIAAFFMLLLIVLVNFYYMGSVTDSILSGVTVAMAIIPEEFPVILTVFLAMGAWRLANKNSLIRRIPAVETLGSISLLCVDKTGTLTKNQMEVKETYFDSEFNETELMTYACLASETEAYDPMEKAIMIYSKSIRINIDELCTGCLLHEYPFSSETRMMGNVWNKDNKKFIALKGSFENIINLCDLKESEKVNLEKKSIEMAKKGYRVIAVAKKMDVVNINQHLNEYTFEFVGLIGLMDPPREGVSKAMKICNNAGIRVVMLTGDNGTTAKSIAKTIGLKNSENVLTGNEIDSMGDEELLEKIKVTNIFSRVIPKHKLRIIKAFKELGEIVAMTGDGVNDAPALKYADIGVAMGKRGTEVAKEASDMILLDDNFETIVETIHDGRRIYDNIKKAIGYVFVIHIPVFLTALFAPLLKLPLLQKPRTSFQQTYLALFAPLLKLPLLLLPINVVLMEFIIDPTCSIVFERQPAEKNIMLRKPRMPNEPLLDYSLIFKAIIQGVTIFAFAFGSYVYLLYQGLEVNTARTFAFVILIAANFFLVYVNQSEIESVFSAFKKFKNDMLLWLVNIGIFGGILIMLYVPSATEIAKTVPLTEKQLISAILISGVSTLWWEVIKLLKRIKMKK</sequence>
<dbReference type="Pfam" id="PF00122">
    <property type="entry name" value="E1-E2_ATPase"/>
    <property type="match status" value="1"/>
</dbReference>
<dbReference type="GO" id="GO:0016887">
    <property type="term" value="F:ATP hydrolysis activity"/>
    <property type="evidence" value="ECO:0007669"/>
    <property type="project" value="InterPro"/>
</dbReference>
<organism evidence="10 11">
    <name type="scientific">Methanococcus maripaludis KA1</name>
    <dbReference type="NCBI Taxonomy" id="637914"/>
    <lineage>
        <taxon>Archaea</taxon>
        <taxon>Methanobacteriati</taxon>
        <taxon>Methanobacteriota</taxon>
        <taxon>Methanomada group</taxon>
        <taxon>Methanococci</taxon>
        <taxon>Methanococcales</taxon>
        <taxon>Methanococcaceae</taxon>
        <taxon>Methanococcus</taxon>
    </lineage>
</organism>
<protein>
    <submittedName>
        <fullName evidence="10">Cation transport ATPase</fullName>
        <ecNumber evidence="10">3.6.1.-</ecNumber>
        <ecNumber evidence="10">3.6.3.8</ecNumber>
    </submittedName>
</protein>
<dbReference type="InterPro" id="IPR023298">
    <property type="entry name" value="ATPase_P-typ_TM_dom_sf"/>
</dbReference>
<accession>A0A2Z5PCY8</accession>
<dbReference type="InterPro" id="IPR023299">
    <property type="entry name" value="ATPase_P-typ_cyto_dom_N"/>
</dbReference>
<dbReference type="SUPFAM" id="SSF56784">
    <property type="entry name" value="HAD-like"/>
    <property type="match status" value="1"/>
</dbReference>
<feature type="transmembrane region" description="Helical" evidence="8">
    <location>
        <begin position="43"/>
        <end position="65"/>
    </location>
</feature>
<keyword evidence="2 8" id="KW-0812">Transmembrane</keyword>
<dbReference type="RefSeq" id="WP_013999124.1">
    <property type="nucleotide sequence ID" value="NZ_AP011526.1"/>
</dbReference>
<feature type="transmembrane region" description="Helical" evidence="8">
    <location>
        <begin position="629"/>
        <end position="650"/>
    </location>
</feature>
<dbReference type="InterPro" id="IPR023214">
    <property type="entry name" value="HAD_sf"/>
</dbReference>
<dbReference type="NCBIfam" id="TIGR01494">
    <property type="entry name" value="ATPase_P-type"/>
    <property type="match status" value="2"/>
</dbReference>
<evidence type="ECO:0000259" key="9">
    <source>
        <dbReference type="SMART" id="SM00831"/>
    </source>
</evidence>
<dbReference type="SFLD" id="SFLDG00002">
    <property type="entry name" value="C1.7:_P-type_atpase_like"/>
    <property type="match status" value="1"/>
</dbReference>
<dbReference type="EMBL" id="AP011526">
    <property type="protein sequence ID" value="BAP60682.1"/>
    <property type="molecule type" value="Genomic_DNA"/>
</dbReference>
<dbReference type="GO" id="GO:0016020">
    <property type="term" value="C:membrane"/>
    <property type="evidence" value="ECO:0007669"/>
    <property type="project" value="UniProtKB-SubCell"/>
</dbReference>
<dbReference type="Gene3D" id="3.40.50.1000">
    <property type="entry name" value="HAD superfamily/HAD-like"/>
    <property type="match status" value="2"/>
</dbReference>
<evidence type="ECO:0000313" key="10">
    <source>
        <dbReference type="EMBL" id="BAP60682.1"/>
    </source>
</evidence>
<comment type="subcellular location">
    <subcellularLocation>
        <location evidence="1">Membrane</location>
        <topology evidence="1">Multi-pass membrane protein</topology>
    </subcellularLocation>
</comment>
<dbReference type="SUPFAM" id="SSF81653">
    <property type="entry name" value="Calcium ATPase, transduction domain A"/>
    <property type="match status" value="1"/>
</dbReference>
<keyword evidence="7 8" id="KW-0472">Membrane</keyword>
<evidence type="ECO:0000256" key="8">
    <source>
        <dbReference type="SAM" id="Phobius"/>
    </source>
</evidence>
<feature type="transmembrane region" description="Helical" evidence="8">
    <location>
        <begin position="830"/>
        <end position="848"/>
    </location>
</feature>
<dbReference type="Gene3D" id="2.70.150.10">
    <property type="entry name" value="Calcium-transporting ATPase, cytoplasmic transduction domain A"/>
    <property type="match status" value="1"/>
</dbReference>
<dbReference type="EC" id="3.6.1.-" evidence="10"/>
<gene>
    <name evidence="10" type="ORF">MMKA1_05650</name>
</gene>
<evidence type="ECO:0000256" key="3">
    <source>
        <dbReference type="ARBA" id="ARBA00022741"/>
    </source>
</evidence>
<dbReference type="GeneID" id="10982205"/>
<dbReference type="InterPro" id="IPR044492">
    <property type="entry name" value="P_typ_ATPase_HD_dom"/>
</dbReference>
<keyword evidence="6 8" id="KW-1133">Transmembrane helix</keyword>
<dbReference type="SFLD" id="SFLDF00027">
    <property type="entry name" value="p-type_atpase"/>
    <property type="match status" value="1"/>
</dbReference>
<keyword evidence="4" id="KW-0067">ATP-binding</keyword>
<dbReference type="Pfam" id="PF00702">
    <property type="entry name" value="Hydrolase"/>
    <property type="match status" value="1"/>
</dbReference>
<evidence type="ECO:0000256" key="7">
    <source>
        <dbReference type="ARBA" id="ARBA00023136"/>
    </source>
</evidence>
<dbReference type="Pfam" id="PF00689">
    <property type="entry name" value="Cation_ATPase_C"/>
    <property type="match status" value="1"/>
</dbReference>
<dbReference type="InterPro" id="IPR006068">
    <property type="entry name" value="ATPase_P-typ_cation-transptr_C"/>
</dbReference>
<dbReference type="Gene3D" id="1.20.1110.10">
    <property type="entry name" value="Calcium-transporting ATPase, transmembrane domain"/>
    <property type="match status" value="2"/>
</dbReference>
<feature type="transmembrane region" description="Helical" evidence="8">
    <location>
        <begin position="796"/>
        <end position="818"/>
    </location>
</feature>
<dbReference type="PRINTS" id="PR00119">
    <property type="entry name" value="CATATPASE"/>
</dbReference>
<evidence type="ECO:0000256" key="6">
    <source>
        <dbReference type="ARBA" id="ARBA00022989"/>
    </source>
</evidence>
<dbReference type="Gene3D" id="3.40.1110.10">
    <property type="entry name" value="Calcium-transporting ATPase, cytoplasmic domain N"/>
    <property type="match status" value="2"/>
</dbReference>
<dbReference type="AlphaFoldDB" id="A0A2Z5PCY8"/>
<name>A0A2Z5PCY8_METMI</name>
<dbReference type="EC" id="3.6.3.8" evidence="10"/>
<dbReference type="SUPFAM" id="SSF81665">
    <property type="entry name" value="Calcium ATPase, transmembrane domain M"/>
    <property type="match status" value="1"/>
</dbReference>
<evidence type="ECO:0000256" key="1">
    <source>
        <dbReference type="ARBA" id="ARBA00004141"/>
    </source>
</evidence>
<feature type="transmembrane region" description="Helical" evidence="8">
    <location>
        <begin position="261"/>
        <end position="289"/>
    </location>
</feature>
<dbReference type="CDD" id="cd07538">
    <property type="entry name" value="P-type_ATPase"/>
    <property type="match status" value="1"/>
</dbReference>
<feature type="transmembrane region" description="Helical" evidence="8">
    <location>
        <begin position="71"/>
        <end position="87"/>
    </location>
</feature>
<dbReference type="PANTHER" id="PTHR42861">
    <property type="entry name" value="CALCIUM-TRANSPORTING ATPASE"/>
    <property type="match status" value="1"/>
</dbReference>
<evidence type="ECO:0000313" key="11">
    <source>
        <dbReference type="Proteomes" id="UP000264208"/>
    </source>
</evidence>
<dbReference type="PRINTS" id="PR00120">
    <property type="entry name" value="HATPASE"/>
</dbReference>
<dbReference type="SUPFAM" id="SSF81660">
    <property type="entry name" value="Metal cation-transporting ATPase, ATP-binding domain N"/>
    <property type="match status" value="1"/>
</dbReference>
<keyword evidence="10" id="KW-0378">Hydrolase</keyword>
<evidence type="ECO:0000256" key="5">
    <source>
        <dbReference type="ARBA" id="ARBA00022967"/>
    </source>
</evidence>
<dbReference type="InterPro" id="IPR008250">
    <property type="entry name" value="ATPase_P-typ_transduc_dom_A_sf"/>
</dbReference>
<dbReference type="Pfam" id="PF00690">
    <property type="entry name" value="Cation_ATPase_N"/>
    <property type="match status" value="1"/>
</dbReference>
<dbReference type="InterPro" id="IPR036412">
    <property type="entry name" value="HAD-like_sf"/>
</dbReference>
<dbReference type="PROSITE" id="PS00154">
    <property type="entry name" value="ATPASE_E1_E2"/>
    <property type="match status" value="1"/>
</dbReference>
<dbReference type="SFLD" id="SFLDS00003">
    <property type="entry name" value="Haloacid_Dehalogenase"/>
    <property type="match status" value="1"/>
</dbReference>
<dbReference type="Proteomes" id="UP000264208">
    <property type="component" value="Chromosome"/>
</dbReference>
<dbReference type="KEGG" id="mmak:MMKA1_05650"/>
<evidence type="ECO:0000256" key="2">
    <source>
        <dbReference type="ARBA" id="ARBA00022692"/>
    </source>
</evidence>
<keyword evidence="3" id="KW-0547">Nucleotide-binding</keyword>
<dbReference type="FunFam" id="3.40.50.1000:FF:000028">
    <property type="entry name" value="Calcium-transporting P-type ATPase, putative"/>
    <property type="match status" value="1"/>
</dbReference>
<dbReference type="GO" id="GO:0005524">
    <property type="term" value="F:ATP binding"/>
    <property type="evidence" value="ECO:0007669"/>
    <property type="project" value="UniProtKB-KW"/>
</dbReference>
<feature type="domain" description="Cation-transporting P-type ATPase N-terminal" evidence="9">
    <location>
        <begin position="3"/>
        <end position="67"/>
    </location>
</feature>
<evidence type="ECO:0000256" key="4">
    <source>
        <dbReference type="ARBA" id="ARBA00022840"/>
    </source>
</evidence>
<dbReference type="SMART" id="SM00831">
    <property type="entry name" value="Cation_ATPase_N"/>
    <property type="match status" value="1"/>
</dbReference>
<dbReference type="InterPro" id="IPR004014">
    <property type="entry name" value="ATPase_P-typ_cation-transptr_N"/>
</dbReference>
<proteinExistence type="predicted"/>
<dbReference type="InterPro" id="IPR001757">
    <property type="entry name" value="P_typ_ATPase"/>
</dbReference>